<keyword evidence="3" id="KW-1185">Reference proteome</keyword>
<evidence type="ECO:0000313" key="2">
    <source>
        <dbReference type="EMBL" id="BAX81623.1"/>
    </source>
</evidence>
<evidence type="ECO:0000259" key="1">
    <source>
        <dbReference type="SMART" id="SM00460"/>
    </source>
</evidence>
<organism evidence="2 3">
    <name type="scientific">Labilibaculum antarcticum</name>
    <dbReference type="NCBI Taxonomy" id="1717717"/>
    <lineage>
        <taxon>Bacteria</taxon>
        <taxon>Pseudomonadati</taxon>
        <taxon>Bacteroidota</taxon>
        <taxon>Bacteroidia</taxon>
        <taxon>Marinilabiliales</taxon>
        <taxon>Marinifilaceae</taxon>
        <taxon>Labilibaculum</taxon>
    </lineage>
</organism>
<dbReference type="Pfam" id="PF01841">
    <property type="entry name" value="Transglut_core"/>
    <property type="match status" value="1"/>
</dbReference>
<dbReference type="InterPro" id="IPR002931">
    <property type="entry name" value="Transglutaminase-like"/>
</dbReference>
<accession>A0A1Y1CNN6</accession>
<dbReference type="Gene3D" id="3.10.620.30">
    <property type="match status" value="1"/>
</dbReference>
<gene>
    <name evidence="2" type="ORF">ALGA_3325</name>
</gene>
<dbReference type="PANTHER" id="PTHR38339">
    <property type="entry name" value="TRANSGLUTAMINASE DOMAIN PROTEIN"/>
    <property type="match status" value="1"/>
</dbReference>
<sequence>MRLLLFITAILMCSCSHLPERNFEFNYKVSLPANSAQDIKIWIPVPTSNEVQSIGNLSIDTDLDYEIKKEEKHGNTYLYASINGGLAKSTEINMHFTVNRKQIGNVDFEGVNLSNYLGSNRLVPVGGRFDSIIAANAFTSKDMKAVYNFVLNEMHYGKPKASTKTDEYYTRLPDVIKDGVTKDSVVSLYEKSKKYGGEYTFGNGNSDYACDISVGNCTDFHSYFMSLSRSLDVPARFHIGFSIPQATEGNIGGYHCWADFQQNNSTWTPVDISAADIEADNSEFYFGNLNENRVEFTQGRDLKLENYKNGLVNFFIYPLLEEDGKTSNNYSKEFSFKEI</sequence>
<dbReference type="EMBL" id="AP018042">
    <property type="protein sequence ID" value="BAX81623.1"/>
    <property type="molecule type" value="Genomic_DNA"/>
</dbReference>
<dbReference type="AlphaFoldDB" id="A0A1Y1CNN6"/>
<reference evidence="2 3" key="1">
    <citation type="journal article" date="2018" name="Mar. Genomics">
        <title>Complete genome sequence of Marinifilaceae bacterium strain SPP2, isolated from the Antarctic marine sediment.</title>
        <authorList>
            <person name="Watanabe M."/>
            <person name="Kojima H."/>
            <person name="Fukui M."/>
        </authorList>
    </citation>
    <scope>NUCLEOTIDE SEQUENCE [LARGE SCALE GENOMIC DNA]</scope>
    <source>
        <strain evidence="2 3">SPP2</strain>
    </source>
</reference>
<dbReference type="PROSITE" id="PS51257">
    <property type="entry name" value="PROKAR_LIPOPROTEIN"/>
    <property type="match status" value="1"/>
</dbReference>
<dbReference type="OrthoDB" id="9804872at2"/>
<name>A0A1Y1CNN6_9BACT</name>
<dbReference type="KEGG" id="mbas:ALGA_3325"/>
<evidence type="ECO:0000313" key="3">
    <source>
        <dbReference type="Proteomes" id="UP000218267"/>
    </source>
</evidence>
<proteinExistence type="predicted"/>
<dbReference type="SUPFAM" id="SSF54001">
    <property type="entry name" value="Cysteine proteinases"/>
    <property type="match status" value="1"/>
</dbReference>
<protein>
    <recommendedName>
        <fullName evidence="1">Transglutaminase-like domain-containing protein</fullName>
    </recommendedName>
</protein>
<feature type="domain" description="Transglutaminase-like" evidence="1">
    <location>
        <begin position="209"/>
        <end position="274"/>
    </location>
</feature>
<reference evidence="3" key="2">
    <citation type="journal article" date="2020" name="Antonie Van Leeuwenhoek">
        <title>Labilibaculum antarcticum sp. nov., a novel facultative anaerobic, psychrotorelant bacterium isolated from marine sediment of Antarctica.</title>
        <authorList>
            <person name="Watanabe M."/>
            <person name="Kojima H."/>
            <person name="Fukui M."/>
        </authorList>
    </citation>
    <scope>NUCLEOTIDE SEQUENCE [LARGE SCALE GENOMIC DNA]</scope>
    <source>
        <strain evidence="3">SPP2</strain>
    </source>
</reference>
<dbReference type="Proteomes" id="UP000218267">
    <property type="component" value="Chromosome"/>
</dbReference>
<dbReference type="SMART" id="SM00460">
    <property type="entry name" value="TGc"/>
    <property type="match status" value="1"/>
</dbReference>
<dbReference type="PANTHER" id="PTHR38339:SF1">
    <property type="entry name" value="TRANSGLUTAMINASE-LIKE DOMAIN-CONTAINING PROTEIN"/>
    <property type="match status" value="1"/>
</dbReference>
<dbReference type="InterPro" id="IPR038765">
    <property type="entry name" value="Papain-like_cys_pep_sf"/>
</dbReference>
<dbReference type="RefSeq" id="WP_096431199.1">
    <property type="nucleotide sequence ID" value="NZ_AP018042.1"/>
</dbReference>